<dbReference type="InterPro" id="IPR001431">
    <property type="entry name" value="Pept_M16_Zn_BS"/>
</dbReference>
<evidence type="ECO:0000256" key="3">
    <source>
        <dbReference type="ARBA" id="ARBA00022670"/>
    </source>
</evidence>
<accession>A0AB39KS74</accession>
<name>A0AB39KS74_9CAUL</name>
<keyword evidence="7" id="KW-0482">Metalloprotease</keyword>
<keyword evidence="9" id="KW-0732">Signal</keyword>
<dbReference type="PANTHER" id="PTHR43690:SF17">
    <property type="entry name" value="PROTEIN YHJJ"/>
    <property type="match status" value="1"/>
</dbReference>
<keyword evidence="5" id="KW-0378">Hydrolase</keyword>
<sequence length="956" mass="103172">MLRTSRPFLITASVLALSISAAGGASALPFLGGDKAAAAQAQAPGQWPQAVSDIAADPAVRFGALPNGMRYAIRRNATPPGQASVRLRFDAGSLMETDAQQGLAHFLEHMAFNGSKTVPEGEMIKILERHGLAFGADTNASTSWNETIYKLDLPKTDDETVKVSLDLMRDVASELTISAEAVDRERGVILSEERDRDTPAYRVFKEGIAFLLKGQRPPQRLPIGQVEVIKTAPREQLVDYYQRFYRPERAVLVVVGDFDVDVMEAKIKERFSDWRGVGPAGVDPDLGAVAKRGTEAKVIVQPGAATSLQLSWLTAPDLSADTAANRKRDLIERLGFAVLNRRFGALSRGADPQFIAAGAFSFDQFHAAKATTISATAEPNGWRQALAAIDLEQRRIAKYGVRQEELDREIAELRTLLEARVAGAATQRTPTLANVIVGSLDDHEVVTSPQQDLAAFNAAVKDLKAQTVSDAVKRAFEGAGPVAILSTGSPVQGGDKALADQLASVRKVEVTPQAASAAIEWPYQSFGAPGTVAEQKDITDLDAAFIRFSNGVRLTVKPTKFRDDQVLVRVRIGDGYLGLPRDKQSVNWAASAFAEGGLAKISAQDTEQVLASKVWGAQLGMDDDAFVLSGSTRTADLPTELQVLAAYATEPGWRPEAFQRIKTFGQTLHDQYEATDNGVLARDLAGLLRGGDRRFTFPSRQEMAAATVDDLKAQLAPLSTGQIEVIIVGDITVEKATQAVAETFGALPARVAAPAPGPDARVTTFPKPTATPVRLTHKGRDDQGMAYIAWQTGDFFSNPQRARDITILADIFRLRLQDELREKQGATYSPSAGSTASFVWTDFGYVAVSVEAPPATLDSVFKTVSEIAADLRAKPPSQDELARAKKPRLEGLEKARVTNEYWIGQLSGAQADPRRLDATRSVQAGVERVSPLDVQKAAQAYLGDERAWKLVIVPGK</sequence>
<evidence type="ECO:0000256" key="9">
    <source>
        <dbReference type="SAM" id="SignalP"/>
    </source>
</evidence>
<dbReference type="GO" id="GO:0006508">
    <property type="term" value="P:proteolysis"/>
    <property type="evidence" value="ECO:0007669"/>
    <property type="project" value="UniProtKB-KW"/>
</dbReference>
<dbReference type="Pfam" id="PF05193">
    <property type="entry name" value="Peptidase_M16_C"/>
    <property type="match status" value="2"/>
</dbReference>
<proteinExistence type="inferred from homology"/>
<evidence type="ECO:0000313" key="12">
    <source>
        <dbReference type="EMBL" id="XDO96141.1"/>
    </source>
</evidence>
<keyword evidence="3" id="KW-0645">Protease</keyword>
<protein>
    <submittedName>
        <fullName evidence="12">Insulinase family protein</fullName>
    </submittedName>
</protein>
<organism evidence="12">
    <name type="scientific">Caulobacter sp. 73W</name>
    <dbReference type="NCBI Taxonomy" id="3161137"/>
    <lineage>
        <taxon>Bacteria</taxon>
        <taxon>Pseudomonadati</taxon>
        <taxon>Pseudomonadota</taxon>
        <taxon>Alphaproteobacteria</taxon>
        <taxon>Caulobacterales</taxon>
        <taxon>Caulobacteraceae</taxon>
        <taxon>Caulobacter</taxon>
    </lineage>
</organism>
<dbReference type="RefSeq" id="WP_369058995.1">
    <property type="nucleotide sequence ID" value="NZ_CP158375.1"/>
</dbReference>
<evidence type="ECO:0000256" key="1">
    <source>
        <dbReference type="ARBA" id="ARBA00001947"/>
    </source>
</evidence>
<gene>
    <name evidence="12" type="ORF">ABOZ73_15295</name>
</gene>
<evidence type="ECO:0000259" key="10">
    <source>
        <dbReference type="Pfam" id="PF00675"/>
    </source>
</evidence>
<comment type="similarity">
    <text evidence="2 8">Belongs to the peptidase M16 family.</text>
</comment>
<dbReference type="SUPFAM" id="SSF63411">
    <property type="entry name" value="LuxS/MPP-like metallohydrolase"/>
    <property type="match status" value="3"/>
</dbReference>
<reference evidence="12" key="1">
    <citation type="submission" date="2024-06" db="EMBL/GenBank/DDBJ databases">
        <title>Caulobacter inopinatus, sp. nov.</title>
        <authorList>
            <person name="Donachie S.P."/>
        </authorList>
    </citation>
    <scope>NUCLEOTIDE SEQUENCE</scope>
    <source>
        <strain evidence="12">73W</strain>
    </source>
</reference>
<dbReference type="InterPro" id="IPR050626">
    <property type="entry name" value="Peptidase_M16"/>
</dbReference>
<dbReference type="GO" id="GO:0004222">
    <property type="term" value="F:metalloendopeptidase activity"/>
    <property type="evidence" value="ECO:0007669"/>
    <property type="project" value="InterPro"/>
</dbReference>
<dbReference type="InterPro" id="IPR011765">
    <property type="entry name" value="Pept_M16_N"/>
</dbReference>
<dbReference type="PROSITE" id="PS00143">
    <property type="entry name" value="INSULINASE"/>
    <property type="match status" value="1"/>
</dbReference>
<dbReference type="Pfam" id="PF00675">
    <property type="entry name" value="Peptidase_M16"/>
    <property type="match status" value="1"/>
</dbReference>
<dbReference type="PANTHER" id="PTHR43690">
    <property type="entry name" value="NARDILYSIN"/>
    <property type="match status" value="1"/>
</dbReference>
<evidence type="ECO:0000256" key="4">
    <source>
        <dbReference type="ARBA" id="ARBA00022723"/>
    </source>
</evidence>
<evidence type="ECO:0000259" key="11">
    <source>
        <dbReference type="Pfam" id="PF05193"/>
    </source>
</evidence>
<evidence type="ECO:0000256" key="6">
    <source>
        <dbReference type="ARBA" id="ARBA00022833"/>
    </source>
</evidence>
<evidence type="ECO:0000256" key="8">
    <source>
        <dbReference type="RuleBase" id="RU004447"/>
    </source>
</evidence>
<comment type="cofactor">
    <cofactor evidence="1">
        <name>Zn(2+)</name>
        <dbReference type="ChEBI" id="CHEBI:29105"/>
    </cofactor>
</comment>
<dbReference type="InterPro" id="IPR007863">
    <property type="entry name" value="Peptidase_M16_C"/>
</dbReference>
<dbReference type="GO" id="GO:0046872">
    <property type="term" value="F:metal ion binding"/>
    <property type="evidence" value="ECO:0007669"/>
    <property type="project" value="UniProtKB-KW"/>
</dbReference>
<feature type="domain" description="Peptidase M16 C-terminal" evidence="11">
    <location>
        <begin position="722"/>
        <end position="886"/>
    </location>
</feature>
<feature type="signal peptide" evidence="9">
    <location>
        <begin position="1"/>
        <end position="27"/>
    </location>
</feature>
<keyword evidence="6" id="KW-0862">Zinc</keyword>
<dbReference type="Gene3D" id="3.30.830.10">
    <property type="entry name" value="Metalloenzyme, LuxS/M16 peptidase-like"/>
    <property type="match status" value="4"/>
</dbReference>
<evidence type="ECO:0000256" key="5">
    <source>
        <dbReference type="ARBA" id="ARBA00022801"/>
    </source>
</evidence>
<evidence type="ECO:0000256" key="2">
    <source>
        <dbReference type="ARBA" id="ARBA00007261"/>
    </source>
</evidence>
<feature type="domain" description="Peptidase M16 N-terminal" evidence="10">
    <location>
        <begin position="76"/>
        <end position="194"/>
    </location>
</feature>
<dbReference type="InterPro" id="IPR011249">
    <property type="entry name" value="Metalloenz_LuxS/M16"/>
</dbReference>
<keyword evidence="4" id="KW-0479">Metal-binding</keyword>
<dbReference type="EMBL" id="CP158375">
    <property type="protein sequence ID" value="XDO96141.1"/>
    <property type="molecule type" value="Genomic_DNA"/>
</dbReference>
<dbReference type="AlphaFoldDB" id="A0AB39KS74"/>
<evidence type="ECO:0000256" key="7">
    <source>
        <dbReference type="ARBA" id="ARBA00023049"/>
    </source>
</evidence>
<feature type="domain" description="Peptidase M16 C-terminal" evidence="11">
    <location>
        <begin position="234"/>
        <end position="413"/>
    </location>
</feature>
<feature type="chain" id="PRO_5044290475" evidence="9">
    <location>
        <begin position="28"/>
        <end position="956"/>
    </location>
</feature>